<keyword evidence="2" id="KW-1185">Reference proteome</keyword>
<dbReference type="AlphaFoldDB" id="W9VIV0"/>
<evidence type="ECO:0000313" key="1">
    <source>
        <dbReference type="EMBL" id="EXJ16926.1"/>
    </source>
</evidence>
<organism evidence="1 2">
    <name type="scientific">Imhoffiella purpurea</name>
    <dbReference type="NCBI Taxonomy" id="1249627"/>
    <lineage>
        <taxon>Bacteria</taxon>
        <taxon>Pseudomonadati</taxon>
        <taxon>Pseudomonadota</taxon>
        <taxon>Gammaproteobacteria</taxon>
        <taxon>Chromatiales</taxon>
        <taxon>Chromatiaceae</taxon>
        <taxon>Imhoffiella</taxon>
    </lineage>
</organism>
<dbReference type="PATRIC" id="fig|1249627.3.peg.211"/>
<accession>W9VIV0</accession>
<gene>
    <name evidence="1" type="ORF">D779_1749</name>
</gene>
<dbReference type="Pfam" id="PF04307">
    <property type="entry name" value="YdjM"/>
    <property type="match status" value="1"/>
</dbReference>
<name>W9VIV0_9GAMM</name>
<dbReference type="PANTHER" id="PTHR35531">
    <property type="entry name" value="INNER MEMBRANE PROTEIN YBCI-RELATED"/>
    <property type="match status" value="1"/>
</dbReference>
<dbReference type="EMBL" id="AONC01000003">
    <property type="protein sequence ID" value="EXJ16926.1"/>
    <property type="molecule type" value="Genomic_DNA"/>
</dbReference>
<evidence type="ECO:0008006" key="3">
    <source>
        <dbReference type="Google" id="ProtNLM"/>
    </source>
</evidence>
<protein>
    <recommendedName>
        <fullName evidence="3">Membrane-bound metal-dependent hydrolase</fullName>
    </recommendedName>
</protein>
<proteinExistence type="predicted"/>
<dbReference type="OrthoDB" id="5459053at2"/>
<evidence type="ECO:0000313" key="2">
    <source>
        <dbReference type="Proteomes" id="UP000019460"/>
    </source>
</evidence>
<dbReference type="eggNOG" id="COG1988">
    <property type="taxonomic scope" value="Bacteria"/>
</dbReference>
<dbReference type="PANTHER" id="PTHR35531:SF1">
    <property type="entry name" value="INNER MEMBRANE PROTEIN YBCI-RELATED"/>
    <property type="match status" value="1"/>
</dbReference>
<dbReference type="Proteomes" id="UP000019460">
    <property type="component" value="Unassembled WGS sequence"/>
</dbReference>
<dbReference type="RefSeq" id="WP_052347649.1">
    <property type="nucleotide sequence ID" value="NZ_AONC01000003.1"/>
</dbReference>
<dbReference type="STRING" id="1249627.D779_1749"/>
<reference evidence="1 2" key="1">
    <citation type="submission" date="2012-11" db="EMBL/GenBank/DDBJ databases">
        <title>Genome assembly of Thiorhodococcus sp. AK35.</title>
        <authorList>
            <person name="Nupur N."/>
            <person name="Khatri I."/>
            <person name="Subramanian S."/>
            <person name="Pinnaka A."/>
        </authorList>
    </citation>
    <scope>NUCLEOTIDE SEQUENCE [LARGE SCALE GENOMIC DNA]</scope>
    <source>
        <strain evidence="1 2">AK35</strain>
    </source>
</reference>
<comment type="caution">
    <text evidence="1">The sequence shown here is derived from an EMBL/GenBank/DDBJ whole genome shotgun (WGS) entry which is preliminary data.</text>
</comment>
<sequence>MLTPTHLLFAQSAYLTTCVVAAHPPAPEEAAVALLGATLPDLDSRASYIGRILRLTSDLIERYFGHRSFTHSLLVQLIAGGLAVWLLPDGYGLALMAGWVSHSWADMMTPGGVSWFWPSRIRCVLPGNPDFRMELGKGGEMGFMLVMTLLGVVMMPLAATGKGTTGLLRGALGDMEMVRREYDQYQGGYLFSVQITGKDNRTSADISGTYSVQGPWRDAGLILDTPDGPRSLCPSSACQWYSAHAGLNRGEPIKTSTVSVSAGLLAVSELRERVSELTQAGEVFLLGTAQAEGVKAQPPTLEVTTDTLTFAYAAPAILEPFQGRTLRNADLTIQVRHSPDIALPAASRAPIQARNEDIPALLERWLK</sequence>
<dbReference type="InterPro" id="IPR007404">
    <property type="entry name" value="YdjM-like"/>
</dbReference>